<accession>A0A8X6M2J0</accession>
<evidence type="ECO:0000313" key="1">
    <source>
        <dbReference type="EMBL" id="GFR29587.1"/>
    </source>
</evidence>
<comment type="caution">
    <text evidence="1">The sequence shown here is derived from an EMBL/GenBank/DDBJ whole genome shotgun (WGS) entry which is preliminary data.</text>
</comment>
<gene>
    <name evidence="1" type="ORF">TNCT_614071</name>
</gene>
<reference evidence="1" key="1">
    <citation type="submission" date="2020-07" db="EMBL/GenBank/DDBJ databases">
        <title>Multicomponent nature underlies the extraordinary mechanical properties of spider dragline silk.</title>
        <authorList>
            <person name="Kono N."/>
            <person name="Nakamura H."/>
            <person name="Mori M."/>
            <person name="Yoshida Y."/>
            <person name="Ohtoshi R."/>
            <person name="Malay A.D."/>
            <person name="Moran D.A.P."/>
            <person name="Tomita M."/>
            <person name="Numata K."/>
            <person name="Arakawa K."/>
        </authorList>
    </citation>
    <scope>NUCLEOTIDE SEQUENCE</scope>
</reference>
<dbReference type="EMBL" id="BMAO01039182">
    <property type="protein sequence ID" value="GFR29587.1"/>
    <property type="molecule type" value="Genomic_DNA"/>
</dbReference>
<dbReference type="Proteomes" id="UP000887116">
    <property type="component" value="Unassembled WGS sequence"/>
</dbReference>
<keyword evidence="2" id="KW-1185">Reference proteome</keyword>
<organism evidence="1 2">
    <name type="scientific">Trichonephila clavata</name>
    <name type="common">Joro spider</name>
    <name type="synonym">Nephila clavata</name>
    <dbReference type="NCBI Taxonomy" id="2740835"/>
    <lineage>
        <taxon>Eukaryota</taxon>
        <taxon>Metazoa</taxon>
        <taxon>Ecdysozoa</taxon>
        <taxon>Arthropoda</taxon>
        <taxon>Chelicerata</taxon>
        <taxon>Arachnida</taxon>
        <taxon>Araneae</taxon>
        <taxon>Araneomorphae</taxon>
        <taxon>Entelegynae</taxon>
        <taxon>Araneoidea</taxon>
        <taxon>Nephilidae</taxon>
        <taxon>Trichonephila</taxon>
    </lineage>
</organism>
<protein>
    <submittedName>
        <fullName evidence="1">Uncharacterized protein</fullName>
    </submittedName>
</protein>
<name>A0A8X6M2J0_TRICU</name>
<dbReference type="AlphaFoldDB" id="A0A8X6M2J0"/>
<sequence length="103" mass="12054">MEVFSVNDSILPIGQMSEEVIEARNKDSKYFREHHTRKFNWKQSKADMIQMLLVSSDPYITSLRKIKRKKKEYLPKEVLGMLKAPQVFFSQHESNESSASDSE</sequence>
<dbReference type="OrthoDB" id="6770924at2759"/>
<evidence type="ECO:0000313" key="2">
    <source>
        <dbReference type="Proteomes" id="UP000887116"/>
    </source>
</evidence>
<proteinExistence type="predicted"/>